<gene>
    <name evidence="7" type="ORF">MSZNOR_3222</name>
</gene>
<evidence type="ECO:0000256" key="6">
    <source>
        <dbReference type="RuleBase" id="RU365089"/>
    </source>
</evidence>
<dbReference type="NCBIfam" id="NF033543">
    <property type="entry name" value="transpos_IS256"/>
    <property type="match status" value="1"/>
</dbReference>
<keyword evidence="5 6" id="KW-0233">DNA recombination</keyword>
<keyword evidence="4 6" id="KW-0238">DNA-binding</keyword>
<accession>A0ABM9I4L9</accession>
<evidence type="ECO:0000256" key="2">
    <source>
        <dbReference type="ARBA" id="ARBA00010961"/>
    </source>
</evidence>
<comment type="similarity">
    <text evidence="2 6">Belongs to the transposase mutator family.</text>
</comment>
<evidence type="ECO:0000256" key="1">
    <source>
        <dbReference type="ARBA" id="ARBA00002190"/>
    </source>
</evidence>
<dbReference type="EMBL" id="OX458333">
    <property type="protein sequence ID" value="CAI8889616.1"/>
    <property type="molecule type" value="Genomic_DNA"/>
</dbReference>
<dbReference type="PANTHER" id="PTHR33217:SF7">
    <property type="entry name" value="TRANSPOSASE FOR INSERTION SEQUENCE ELEMENT IS1081"/>
    <property type="match status" value="1"/>
</dbReference>
<organism evidence="7 8">
    <name type="scientific">Methylocaldum szegediense</name>
    <dbReference type="NCBI Taxonomy" id="73780"/>
    <lineage>
        <taxon>Bacteria</taxon>
        <taxon>Pseudomonadati</taxon>
        <taxon>Pseudomonadota</taxon>
        <taxon>Gammaproteobacteria</taxon>
        <taxon>Methylococcales</taxon>
        <taxon>Methylococcaceae</taxon>
        <taxon>Methylocaldum</taxon>
    </lineage>
</organism>
<evidence type="ECO:0000256" key="5">
    <source>
        <dbReference type="ARBA" id="ARBA00023172"/>
    </source>
</evidence>
<sequence>MADKSMAFLEWLGQQGGEDFLRTLAERVLDPLMEFEVSNRIQAERYERTEGRQTYRNGYRERPLHTRLGTLELKIPKLRQGTYFPSFLEPRRLTEQALTAVIQEAWIGGLSTRKVDDLVQALGMTGISKSQVSALCRDIDERVDSFLNRSIEGDWPYLWLDATYLKVRKGGCVVSVAAIMAVGVNAEGRREILGIGLGDSEAQVFWTEFLRSLRRRGLAGVQLVIS</sequence>
<keyword evidence="8" id="KW-1185">Reference proteome</keyword>
<evidence type="ECO:0000313" key="7">
    <source>
        <dbReference type="EMBL" id="CAI8889616.1"/>
    </source>
</evidence>
<comment type="function">
    <text evidence="1 6">Required for the transposition of the insertion element.</text>
</comment>
<evidence type="ECO:0000256" key="3">
    <source>
        <dbReference type="ARBA" id="ARBA00022578"/>
    </source>
</evidence>
<evidence type="ECO:0000313" key="8">
    <source>
        <dbReference type="Proteomes" id="UP001162030"/>
    </source>
</evidence>
<dbReference type="Pfam" id="PF00872">
    <property type="entry name" value="Transposase_mut"/>
    <property type="match status" value="1"/>
</dbReference>
<protein>
    <recommendedName>
        <fullName evidence="6">Mutator family transposase</fullName>
    </recommendedName>
</protein>
<evidence type="ECO:0000256" key="4">
    <source>
        <dbReference type="ARBA" id="ARBA00023125"/>
    </source>
</evidence>
<keyword evidence="3 6" id="KW-0815">Transposition</keyword>
<dbReference type="PANTHER" id="PTHR33217">
    <property type="entry name" value="TRANSPOSASE FOR INSERTION SEQUENCE ELEMENT IS1081"/>
    <property type="match status" value="1"/>
</dbReference>
<proteinExistence type="inferred from homology"/>
<dbReference type="InterPro" id="IPR001207">
    <property type="entry name" value="Transposase_mutator"/>
</dbReference>
<keyword evidence="6" id="KW-0814">Transposable element</keyword>
<reference evidence="7 8" key="1">
    <citation type="submission" date="2023-03" db="EMBL/GenBank/DDBJ databases">
        <authorList>
            <person name="Pearce D."/>
        </authorList>
    </citation>
    <scope>NUCLEOTIDE SEQUENCE [LARGE SCALE GENOMIC DNA]</scope>
    <source>
        <strain evidence="7">Msz</strain>
    </source>
</reference>
<name>A0ABM9I4L9_9GAMM</name>
<dbReference type="Proteomes" id="UP001162030">
    <property type="component" value="Chromosome"/>
</dbReference>